<protein>
    <recommendedName>
        <fullName evidence="3">Repeat domain-containing protein</fullName>
    </recommendedName>
</protein>
<dbReference type="Proteomes" id="UP000198551">
    <property type="component" value="Unassembled WGS sequence"/>
</dbReference>
<dbReference type="RefSeq" id="WP_141708213.1">
    <property type="nucleotide sequence ID" value="NZ_FMCV01000014.1"/>
</dbReference>
<dbReference type="SUPFAM" id="SSF69318">
    <property type="entry name" value="Integrin alpha N-terminal domain"/>
    <property type="match status" value="1"/>
</dbReference>
<name>A0A1C4Z5L3_9ACTN</name>
<dbReference type="AlphaFoldDB" id="A0A1C4Z5L3"/>
<dbReference type="Gene3D" id="3.90.1720.10">
    <property type="entry name" value="endopeptidase domain like (from Nostoc punctiforme)"/>
    <property type="match status" value="1"/>
</dbReference>
<feature type="non-terminal residue" evidence="1">
    <location>
        <position position="276"/>
    </location>
</feature>
<reference evidence="2" key="1">
    <citation type="submission" date="2016-06" db="EMBL/GenBank/DDBJ databases">
        <authorList>
            <person name="Varghese N."/>
        </authorList>
    </citation>
    <scope>NUCLEOTIDE SEQUENCE [LARGE SCALE GENOMIC DNA]</scope>
    <source>
        <strain evidence="2">DSM 45555</strain>
    </source>
</reference>
<sequence>MLIRRITAMTLGVTLAAGLGLSAGVGATVAGAPQAAHAASSVGGQISRDEIMSRAQYWYDNRGSIPYSQSGWYRDQGGKDYRTDCSGYVSMAWHLSASAWTGNLGKVATQISKTSLLPGDALNSPAEHVILFKRWINQSTGTFEYYSFGSTPVKIATDTLTGGSDGLIDSHPASNYVALRYRNVIGSGETPVRDPWIADVTGDGFHDLVATKSDGSMWLFSNNYTRDGATPYGDVRQIGTGWGNYERVINADANGDGFTDLIGIKADGTMWLFSNN</sequence>
<keyword evidence="2" id="KW-1185">Reference proteome</keyword>
<proteinExistence type="predicted"/>
<organism evidence="1 2">
    <name type="scientific">Micromonospora marina</name>
    <dbReference type="NCBI Taxonomy" id="307120"/>
    <lineage>
        <taxon>Bacteria</taxon>
        <taxon>Bacillati</taxon>
        <taxon>Actinomycetota</taxon>
        <taxon>Actinomycetes</taxon>
        <taxon>Micromonosporales</taxon>
        <taxon>Micromonosporaceae</taxon>
        <taxon>Micromonospora</taxon>
    </lineage>
</organism>
<accession>A0A1C4Z5L3</accession>
<dbReference type="EMBL" id="FMCV01000014">
    <property type="protein sequence ID" value="SCF28309.1"/>
    <property type="molecule type" value="Genomic_DNA"/>
</dbReference>
<gene>
    <name evidence="1" type="ORF">GA0070215_114142</name>
</gene>
<dbReference type="InterPro" id="IPR028994">
    <property type="entry name" value="Integrin_alpha_N"/>
</dbReference>
<evidence type="ECO:0000313" key="1">
    <source>
        <dbReference type="EMBL" id="SCF28309.1"/>
    </source>
</evidence>
<evidence type="ECO:0008006" key="3">
    <source>
        <dbReference type="Google" id="ProtNLM"/>
    </source>
</evidence>
<evidence type="ECO:0000313" key="2">
    <source>
        <dbReference type="Proteomes" id="UP000198551"/>
    </source>
</evidence>